<dbReference type="HAMAP" id="MF_01539">
    <property type="entry name" value="TmcAL"/>
    <property type="match status" value="1"/>
</dbReference>
<name>A0A9D0ZAD4_9FIRM</name>
<organism evidence="3 4">
    <name type="scientific">Candidatus Onthenecus intestinigallinarum</name>
    <dbReference type="NCBI Taxonomy" id="2840875"/>
    <lineage>
        <taxon>Bacteria</taxon>
        <taxon>Bacillati</taxon>
        <taxon>Bacillota</taxon>
        <taxon>Clostridia</taxon>
        <taxon>Eubacteriales</taxon>
        <taxon>Candidatus Onthenecus</taxon>
    </lineage>
</organism>
<comment type="subcellular location">
    <subcellularLocation>
        <location evidence="2">Cytoplasm</location>
    </subcellularLocation>
</comment>
<feature type="binding site" evidence="2">
    <location>
        <position position="164"/>
    </location>
    <ligand>
        <name>ATP</name>
        <dbReference type="ChEBI" id="CHEBI:30616"/>
    </ligand>
</feature>
<comment type="caution">
    <text evidence="2">Lacks conserved residue(s) required for the propagation of feature annotation.</text>
</comment>
<dbReference type="GO" id="GO:0006400">
    <property type="term" value="P:tRNA modification"/>
    <property type="evidence" value="ECO:0007669"/>
    <property type="project" value="UniProtKB-UniRule"/>
</dbReference>
<keyword evidence="2" id="KW-0694">RNA-binding</keyword>
<keyword evidence="2" id="KW-0820">tRNA-binding</keyword>
<dbReference type="AlphaFoldDB" id="A0A9D0ZAD4"/>
<comment type="function">
    <text evidence="2">Catalyzes the formation of N(4)-acetylcytidine (ac(4)C) at the wobble position of elongator tRNA(Met), using acetate and ATP as substrates. First activates an acetate ion to form acetyladenylate (Ac-AMP) and then transfers the acetyl group to tRNA to form ac(4)C34.</text>
</comment>
<evidence type="ECO:0000313" key="3">
    <source>
        <dbReference type="EMBL" id="HIQ72146.1"/>
    </source>
</evidence>
<reference evidence="3" key="2">
    <citation type="journal article" date="2021" name="PeerJ">
        <title>Extensive microbial diversity within the chicken gut microbiome revealed by metagenomics and culture.</title>
        <authorList>
            <person name="Gilroy R."/>
            <person name="Ravi A."/>
            <person name="Getino M."/>
            <person name="Pursley I."/>
            <person name="Horton D.L."/>
            <person name="Alikhan N.F."/>
            <person name="Baker D."/>
            <person name="Gharbi K."/>
            <person name="Hall N."/>
            <person name="Watson M."/>
            <person name="Adriaenssens E.M."/>
            <person name="Foster-Nyarko E."/>
            <person name="Jarju S."/>
            <person name="Secka A."/>
            <person name="Antonio M."/>
            <person name="Oren A."/>
            <person name="Chaudhuri R.R."/>
            <person name="La Ragione R."/>
            <person name="Hildebrand F."/>
            <person name="Pallen M.J."/>
        </authorList>
    </citation>
    <scope>NUCLEOTIDE SEQUENCE</scope>
    <source>
        <strain evidence="3">ChiSxjej2B14-6234</strain>
    </source>
</reference>
<dbReference type="GO" id="GO:0005524">
    <property type="term" value="F:ATP binding"/>
    <property type="evidence" value="ECO:0007669"/>
    <property type="project" value="UniProtKB-KW"/>
</dbReference>
<dbReference type="GO" id="GO:0005737">
    <property type="term" value="C:cytoplasm"/>
    <property type="evidence" value="ECO:0007669"/>
    <property type="project" value="UniProtKB-SubCell"/>
</dbReference>
<dbReference type="Gene3D" id="3.40.50.620">
    <property type="entry name" value="HUPs"/>
    <property type="match status" value="1"/>
</dbReference>
<dbReference type="GO" id="GO:0000049">
    <property type="term" value="F:tRNA binding"/>
    <property type="evidence" value="ECO:0007669"/>
    <property type="project" value="UniProtKB-KW"/>
</dbReference>
<dbReference type="Proteomes" id="UP000886887">
    <property type="component" value="Unassembled WGS sequence"/>
</dbReference>
<protein>
    <recommendedName>
        <fullName evidence="2">tRNA(Met) cytidine acetate ligase</fullName>
        <ecNumber evidence="2">6.3.4.-</ecNumber>
    </recommendedName>
</protein>
<comment type="catalytic activity">
    <reaction evidence="2">
        <text>cytidine(34) in elongator tRNA(Met) + acetate + ATP = N(4)-acetylcytidine(34) in elongator tRNA(Met) + AMP + diphosphate</text>
        <dbReference type="Rhea" id="RHEA:58144"/>
        <dbReference type="Rhea" id="RHEA-COMP:10693"/>
        <dbReference type="Rhea" id="RHEA-COMP:10694"/>
        <dbReference type="ChEBI" id="CHEBI:30089"/>
        <dbReference type="ChEBI" id="CHEBI:30616"/>
        <dbReference type="ChEBI" id="CHEBI:33019"/>
        <dbReference type="ChEBI" id="CHEBI:74900"/>
        <dbReference type="ChEBI" id="CHEBI:82748"/>
        <dbReference type="ChEBI" id="CHEBI:456215"/>
    </reaction>
</comment>
<dbReference type="PANTHER" id="PTHR37825:SF1">
    <property type="entry name" value="TRNA(MET) CYTIDINE ACETATE LIGASE"/>
    <property type="match status" value="1"/>
</dbReference>
<dbReference type="InterPro" id="IPR008513">
    <property type="entry name" value="tRNA(Met)_cyd_acetate_ligase"/>
</dbReference>
<sequence length="401" mass="43183">MRVVGVICEYDPFHNGHALHLARARAQAQADYVVCAMSGSFTQRGTPAMLDKWTRARMALMGGADLVVELPFAFCCAQAERFARGGVSLLGALGVVTHLAFGCEPAGLPYLLPAASALECPTPRFREALARALGEGCSYPRAQAEALAPELGGVQALQALSLPNFTLALEYVRALRALAPQVQPLPVAREGAGYHDEALSPLASATAIRLAARQGAWEEVAQAMPDVGTLQSAMSEGRCAQEDAFARLLLYRLRMADAAQLRALYDMPEGLEHRILRAAQEAGTYEELIARVKSKRYTRARIARSFAHALVGFTREVADALPVPSYARVLGLRLEAAPLLRAVRERASVPLVHRAAPFEREGGASLALDVRATDLRGLCCPAGDARRGRLDMRTPPIVLRA</sequence>
<gene>
    <name evidence="2" type="primary">tmcAL</name>
    <name evidence="3" type="ORF">IAB73_08075</name>
</gene>
<feature type="binding site" evidence="2">
    <location>
        <position position="189"/>
    </location>
    <ligand>
        <name>ATP</name>
        <dbReference type="ChEBI" id="CHEBI:30616"/>
    </ligand>
</feature>
<proteinExistence type="inferred from homology"/>
<keyword evidence="1 2" id="KW-0819">tRNA processing</keyword>
<comment type="similarity">
    <text evidence="2">Belongs to the TmcAL family.</text>
</comment>
<dbReference type="SUPFAM" id="SSF52374">
    <property type="entry name" value="Nucleotidylyl transferase"/>
    <property type="match status" value="1"/>
</dbReference>
<keyword evidence="2" id="KW-0067">ATP-binding</keyword>
<feature type="binding site" evidence="2">
    <location>
        <position position="102"/>
    </location>
    <ligand>
        <name>ATP</name>
        <dbReference type="ChEBI" id="CHEBI:30616"/>
    </ligand>
</feature>
<reference evidence="3" key="1">
    <citation type="submission" date="2020-10" db="EMBL/GenBank/DDBJ databases">
        <authorList>
            <person name="Gilroy R."/>
        </authorList>
    </citation>
    <scope>NUCLEOTIDE SEQUENCE</scope>
    <source>
        <strain evidence="3">ChiSxjej2B14-6234</strain>
    </source>
</reference>
<comment type="caution">
    <text evidence="3">The sequence shown here is derived from an EMBL/GenBank/DDBJ whole genome shotgun (WGS) entry which is preliminary data.</text>
</comment>
<dbReference type="GO" id="GO:0016879">
    <property type="term" value="F:ligase activity, forming carbon-nitrogen bonds"/>
    <property type="evidence" value="ECO:0007669"/>
    <property type="project" value="UniProtKB-UniRule"/>
</dbReference>
<accession>A0A9D0ZAD4</accession>
<evidence type="ECO:0000256" key="1">
    <source>
        <dbReference type="ARBA" id="ARBA00022694"/>
    </source>
</evidence>
<feature type="binding site" evidence="2">
    <location>
        <begin position="7"/>
        <end position="20"/>
    </location>
    <ligand>
        <name>ATP</name>
        <dbReference type="ChEBI" id="CHEBI:30616"/>
    </ligand>
</feature>
<dbReference type="Pfam" id="PF05636">
    <property type="entry name" value="HIGH_NTase1"/>
    <property type="match status" value="1"/>
</dbReference>
<dbReference type="EMBL" id="DVFJ01000029">
    <property type="protein sequence ID" value="HIQ72146.1"/>
    <property type="molecule type" value="Genomic_DNA"/>
</dbReference>
<dbReference type="EC" id="6.3.4.-" evidence="2"/>
<evidence type="ECO:0000313" key="4">
    <source>
        <dbReference type="Proteomes" id="UP000886887"/>
    </source>
</evidence>
<dbReference type="PANTHER" id="PTHR37825">
    <property type="entry name" value="TRNA(MET) CYTIDINE ACETATE LIGASE"/>
    <property type="match status" value="1"/>
</dbReference>
<keyword evidence="2" id="KW-0963">Cytoplasm</keyword>
<dbReference type="InterPro" id="IPR014729">
    <property type="entry name" value="Rossmann-like_a/b/a_fold"/>
</dbReference>
<evidence type="ECO:0000256" key="2">
    <source>
        <dbReference type="HAMAP-Rule" id="MF_01539"/>
    </source>
</evidence>
<keyword evidence="2" id="KW-0547">Nucleotide-binding</keyword>
<keyword evidence="2" id="KW-0436">Ligase</keyword>